<keyword evidence="8" id="KW-0408">Iron</keyword>
<dbReference type="Gene3D" id="2.60.120.620">
    <property type="entry name" value="q2cbj1_9rhob like domain"/>
    <property type="match status" value="1"/>
</dbReference>
<keyword evidence="15" id="KW-1185">Reference proteome</keyword>
<evidence type="ECO:0000313" key="15">
    <source>
        <dbReference type="Proteomes" id="UP001652621"/>
    </source>
</evidence>
<evidence type="ECO:0000256" key="2">
    <source>
        <dbReference type="ARBA" id="ARBA00022723"/>
    </source>
</evidence>
<dbReference type="Proteomes" id="UP001652621">
    <property type="component" value="Unplaced"/>
</dbReference>
<keyword evidence="3 11" id="KW-0863">Zinc-finger</keyword>
<dbReference type="Pfam" id="PF13640">
    <property type="entry name" value="2OG-FeII_Oxy_3"/>
    <property type="match status" value="1"/>
</dbReference>
<accession>A0A9J7CVW0</accession>
<dbReference type="PROSITE" id="PS50865">
    <property type="entry name" value="ZF_MYND_2"/>
    <property type="match status" value="1"/>
</dbReference>
<keyword evidence="4" id="KW-0862">Zinc</keyword>
<evidence type="ECO:0000256" key="4">
    <source>
        <dbReference type="ARBA" id="ARBA00022833"/>
    </source>
</evidence>
<name>A0A9J7CVW0_MUSDO</name>
<dbReference type="Gene3D" id="6.10.140.2220">
    <property type="match status" value="1"/>
</dbReference>
<comment type="catalytic activity">
    <reaction evidence="10">
        <text>L-prolyl-[hypoxia-inducible factor alpha subunit] + 2-oxoglutarate + O2 = trans-4-hydroxy-L-prolyl-[hypoxia-inducible factor alpha subunit] + succinate + CO2</text>
        <dbReference type="Rhea" id="RHEA:48400"/>
        <dbReference type="Rhea" id="RHEA-COMP:12093"/>
        <dbReference type="Rhea" id="RHEA-COMP:12094"/>
        <dbReference type="ChEBI" id="CHEBI:15379"/>
        <dbReference type="ChEBI" id="CHEBI:16526"/>
        <dbReference type="ChEBI" id="CHEBI:16810"/>
        <dbReference type="ChEBI" id="CHEBI:30031"/>
        <dbReference type="ChEBI" id="CHEBI:50342"/>
        <dbReference type="ChEBI" id="CHEBI:61965"/>
        <dbReference type="EC" id="1.14.11.29"/>
    </reaction>
</comment>
<dbReference type="SMART" id="SM00702">
    <property type="entry name" value="P4Hc"/>
    <property type="match status" value="1"/>
</dbReference>
<evidence type="ECO:0000256" key="8">
    <source>
        <dbReference type="ARBA" id="ARBA00023004"/>
    </source>
</evidence>
<evidence type="ECO:0000256" key="10">
    <source>
        <dbReference type="ARBA" id="ARBA00049134"/>
    </source>
</evidence>
<dbReference type="PROSITE" id="PS51471">
    <property type="entry name" value="FE2OG_OXY"/>
    <property type="match status" value="1"/>
</dbReference>
<feature type="region of interest" description="Disordered" evidence="12">
    <location>
        <begin position="535"/>
        <end position="624"/>
    </location>
</feature>
<dbReference type="EC" id="1.14.11.29" evidence="9"/>
<organism evidence="15 16">
    <name type="scientific">Musca domestica</name>
    <name type="common">House fly</name>
    <dbReference type="NCBI Taxonomy" id="7370"/>
    <lineage>
        <taxon>Eukaryota</taxon>
        <taxon>Metazoa</taxon>
        <taxon>Ecdysozoa</taxon>
        <taxon>Arthropoda</taxon>
        <taxon>Hexapoda</taxon>
        <taxon>Insecta</taxon>
        <taxon>Pterygota</taxon>
        <taxon>Neoptera</taxon>
        <taxon>Endopterygota</taxon>
        <taxon>Diptera</taxon>
        <taxon>Brachycera</taxon>
        <taxon>Muscomorpha</taxon>
        <taxon>Muscoidea</taxon>
        <taxon>Muscidae</taxon>
        <taxon>Musca</taxon>
    </lineage>
</organism>
<dbReference type="SUPFAM" id="SSF81995">
    <property type="entry name" value="beta-sandwich domain of Sec23/24"/>
    <property type="match status" value="1"/>
</dbReference>
<feature type="compositionally biased region" description="Low complexity" evidence="12">
    <location>
        <begin position="607"/>
        <end position="624"/>
    </location>
</feature>
<dbReference type="Pfam" id="PF01753">
    <property type="entry name" value="zf-MYND"/>
    <property type="match status" value="1"/>
</dbReference>
<dbReference type="VEuPathDB" id="VectorBase:MDOA001123"/>
<evidence type="ECO:0000256" key="1">
    <source>
        <dbReference type="ARBA" id="ARBA00001961"/>
    </source>
</evidence>
<evidence type="ECO:0000256" key="11">
    <source>
        <dbReference type="PROSITE-ProRule" id="PRU00134"/>
    </source>
</evidence>
<dbReference type="VEuPathDB" id="VectorBase:MDOMA2_014711"/>
<dbReference type="InterPro" id="IPR006620">
    <property type="entry name" value="Pro_4_hyd_alph"/>
</dbReference>
<evidence type="ECO:0000256" key="3">
    <source>
        <dbReference type="ARBA" id="ARBA00022771"/>
    </source>
</evidence>
<evidence type="ECO:0000256" key="7">
    <source>
        <dbReference type="ARBA" id="ARBA00023002"/>
    </source>
</evidence>
<sequence length="650" mass="71818">MDTQQVMLLPQPQQASSLTATATLQQVMPTSLNQHPQPPKCAICGTTQKLLRCAKCKCIYYCSTDHQHRDWATHKLECRQLAKQRQNNQRMQQLTNGCSAININSNFTSSSNSQLNTASGNASWNSWPTNYPNLGNNLQYSQNPDGSLILGTNENEIMHTKAETVTQNSNSGEYMGNFVNSTTSNQLHAMQGGGPLTYNNAAAIVDNNQQLAGMTSYYGNAESQQQSQCQLQQQQQPYSVPIECQQNIMQQQQQQQMYVPTPAPPSQPHQQQMHQPMPQFSNHLVNQHEKSSSYQIGAANVGDNFIEDINERRYEELCRNIINDMNQYGLSVVDDFLGREKGMQILNEVLNMYSAGVFKDGQLVNNFKSDQDLKTIRGDKITWVKGVEPGCSNVGFLINQIDAVICRANAMRNNGKLGDYVIKERTKAMVACYPGSGSHYVMHVDNPNKDGRVITAIYYLNLNWDSRDSGGVLRIFPEQAKSVADIEPKFDRLIFFWSDKRNPHEVQPAHRTRYAITVWYFDANEREAALNRCKNTQNNKNTNSNNSTSNPSNTTSSSSSSSSSVASNNTNTSSSAASSSSASSSSASAPSQITNSNESHNSANEYNNTTPHSPTLTTSSSAPNCGSALSGNSAINSVRPVQVVLPNCYK</sequence>
<dbReference type="STRING" id="7370.A0A1I8M4E7"/>
<dbReference type="RefSeq" id="XP_005184484.2">
    <property type="nucleotide sequence ID" value="XM_005184427.4"/>
</dbReference>
<comment type="cofactor">
    <cofactor evidence="1">
        <name>L-ascorbate</name>
        <dbReference type="ChEBI" id="CHEBI:38290"/>
    </cofactor>
</comment>
<evidence type="ECO:0000259" key="13">
    <source>
        <dbReference type="PROSITE" id="PS50865"/>
    </source>
</evidence>
<feature type="domain" description="MYND-type" evidence="13">
    <location>
        <begin position="41"/>
        <end position="78"/>
    </location>
</feature>
<evidence type="ECO:0000256" key="12">
    <source>
        <dbReference type="SAM" id="MobiDB-lite"/>
    </source>
</evidence>
<evidence type="ECO:0000256" key="5">
    <source>
        <dbReference type="ARBA" id="ARBA00022896"/>
    </source>
</evidence>
<dbReference type="InterPro" id="IPR044862">
    <property type="entry name" value="Pro_4_hyd_alph_FE2OG_OXY"/>
</dbReference>
<evidence type="ECO:0000313" key="16">
    <source>
        <dbReference type="RefSeq" id="XP_005184484.2"/>
    </source>
</evidence>
<dbReference type="InterPro" id="IPR051559">
    <property type="entry name" value="HIF_prolyl_hydroxylases"/>
</dbReference>
<dbReference type="InterPro" id="IPR002893">
    <property type="entry name" value="Znf_MYND"/>
</dbReference>
<keyword evidence="5" id="KW-0847">Vitamin C</keyword>
<dbReference type="PANTHER" id="PTHR12907">
    <property type="entry name" value="EGL NINE HOMOLOG-RELATED"/>
    <property type="match status" value="1"/>
</dbReference>
<keyword evidence="2" id="KW-0479">Metal-binding</keyword>
<evidence type="ECO:0000259" key="14">
    <source>
        <dbReference type="PROSITE" id="PS51471"/>
    </source>
</evidence>
<protein>
    <recommendedName>
        <fullName evidence="9">hypoxia-inducible factor-proline dioxygenase</fullName>
        <ecNumber evidence="9">1.14.11.29</ecNumber>
    </recommendedName>
</protein>
<evidence type="ECO:0000256" key="6">
    <source>
        <dbReference type="ARBA" id="ARBA00022964"/>
    </source>
</evidence>
<dbReference type="PANTHER" id="PTHR12907:SF26">
    <property type="entry name" value="HIF PROLYL HYDROXYLASE, ISOFORM C"/>
    <property type="match status" value="1"/>
</dbReference>
<reference evidence="16" key="1">
    <citation type="submission" date="2025-08" db="UniProtKB">
        <authorList>
            <consortium name="RefSeq"/>
        </authorList>
    </citation>
    <scope>IDENTIFICATION</scope>
    <source>
        <strain evidence="16">Aabys</strain>
        <tissue evidence="16">Whole body</tissue>
    </source>
</reference>
<evidence type="ECO:0000256" key="9">
    <source>
        <dbReference type="ARBA" id="ARBA00039004"/>
    </source>
</evidence>
<dbReference type="SUPFAM" id="SSF144232">
    <property type="entry name" value="HIT/MYND zinc finger-like"/>
    <property type="match status" value="1"/>
</dbReference>
<keyword evidence="6" id="KW-0223">Dioxygenase</keyword>
<gene>
    <name evidence="16" type="primary">LOC101890432</name>
</gene>
<proteinExistence type="predicted"/>
<dbReference type="GeneID" id="101890432"/>
<feature type="compositionally biased region" description="Low complexity" evidence="12">
    <location>
        <begin position="535"/>
        <end position="596"/>
    </location>
</feature>
<dbReference type="OrthoDB" id="76265at2759"/>
<dbReference type="eggNOG" id="KOG3710">
    <property type="taxonomic scope" value="Eukaryota"/>
</dbReference>
<keyword evidence="7" id="KW-0560">Oxidoreductase</keyword>
<feature type="domain" description="Fe2OG dioxygenase" evidence="14">
    <location>
        <begin position="424"/>
        <end position="522"/>
    </location>
</feature>
<feature type="compositionally biased region" description="Polar residues" evidence="12">
    <location>
        <begin position="597"/>
        <end position="606"/>
    </location>
</feature>
<dbReference type="InterPro" id="IPR005123">
    <property type="entry name" value="Oxoglu/Fe-dep_dioxygenase_dom"/>
</dbReference>
<dbReference type="PROSITE" id="PS01360">
    <property type="entry name" value="ZF_MYND_1"/>
    <property type="match status" value="1"/>
</dbReference>